<evidence type="ECO:0000256" key="5">
    <source>
        <dbReference type="ARBA" id="ARBA00023136"/>
    </source>
</evidence>
<dbReference type="Gene3D" id="1.20.1640.10">
    <property type="entry name" value="Multidrug efflux transporter AcrB transmembrane domain"/>
    <property type="match status" value="2"/>
</dbReference>
<comment type="subcellular location">
    <subcellularLocation>
        <location evidence="1">Cell membrane</location>
        <topology evidence="1">Multi-pass membrane protein</topology>
    </subcellularLocation>
</comment>
<dbReference type="GO" id="GO:0005886">
    <property type="term" value="C:plasma membrane"/>
    <property type="evidence" value="ECO:0007669"/>
    <property type="project" value="UniProtKB-SubCell"/>
</dbReference>
<evidence type="ECO:0000256" key="7">
    <source>
        <dbReference type="SAM" id="Phobius"/>
    </source>
</evidence>
<feature type="transmembrane region" description="Helical" evidence="7">
    <location>
        <begin position="590"/>
        <end position="610"/>
    </location>
</feature>
<feature type="transmembrane region" description="Helical" evidence="7">
    <location>
        <begin position="369"/>
        <end position="388"/>
    </location>
</feature>
<feature type="transmembrane region" description="Helical" evidence="7">
    <location>
        <begin position="181"/>
        <end position="201"/>
    </location>
</feature>
<sequence>MSSYLNDLARWCAQRGGRVLAAVLILVALLAGVGVAVMQPFDDGFEIPGSSSQEAFDQLGMTFPEVQGTRVTMVIVAPEGETLDDAELRQAVADRLDRASDELEYVDTVLLPWDEFAAGAISDDGRAGMANLTLSVQGTELTDENRDELFQISRDVEAEVPGATVRMGGEAFSTQVPKLSIVEVVGLGVALVVLVITFGSLLAAGMPLLVAILGVIAAVALILLTTAILPINSTTPMLAVMLGLAVGIDYALFILSRHRDQLADGMTVEESIGRAVGTAGSAVMFAGVTNLIALLGLSVAGIPFLTVMGIFAAVAVAFAVLLAVTLLPAMLGLAGERLRPKPRKRKKEAAPKDPHKTVWSRWVRGVTKWPVVTIMIVLVALGALSYQAKDLHLALPNAGQTSTENEDRQAWDLISEHFGVGWNGMLVVSVELVNTDDPLGVMEDLKAEIEQLPGVQEVPVATPNMNADTGIVQVVPTTGPDDPATNDLVLALRDHGQQWQDRYGVSTAVTGFTAIALDVSTQLGEALLPFGIFVIGLTLILLTIVMRSIIVPIKAALGYLLSIGAAFGAVTLVFNQGIGGELINIHEGAAVISFLPIIAMALLFGLAMDYEVFLVARMREEYVHGRGEPKERAQRAVHDGFTRSAKVVTAAAVIMFVVFAFFVPEGMGAIKQVAFALAVGVAVDAFIVRMTLVPAVMHLLGQWAWWTPRWLEKRMPHFDVEGEAIEHQVAMADWPAPGDTHVLYTRGLSVSDDSTTWFRNVDLALQPGEVLVVRADPEPRLALLLAVSGRLKANEGEAKVAGFLLASQPHKVRRAVTLLDAADAELPRQLSRAASMQAPLVIINGVDIAPSNHRQAIAAYASQLGRSALILGVQEESDAAALLPQGYSVIDLGPGPDQTPPDTNSSQLDSTAAPREGAHA</sequence>
<dbReference type="AlphaFoldDB" id="A0A255E930"/>
<feature type="domain" description="SSD" evidence="8">
    <location>
        <begin position="202"/>
        <end position="333"/>
    </location>
</feature>
<feature type="transmembrane region" description="Helical" evidence="7">
    <location>
        <begin position="208"/>
        <end position="231"/>
    </location>
</feature>
<protein>
    <submittedName>
        <fullName evidence="9">Transporter</fullName>
    </submittedName>
</protein>
<dbReference type="PROSITE" id="PS50156">
    <property type="entry name" value="SSD"/>
    <property type="match status" value="1"/>
</dbReference>
<reference evidence="9 10" key="1">
    <citation type="submission" date="2017-07" db="EMBL/GenBank/DDBJ databases">
        <title>Draft whole genome sequences of clinical Proprionibacteriaceae strains.</title>
        <authorList>
            <person name="Bernier A.-M."/>
            <person name="Bernard K."/>
            <person name="Domingo M.-C."/>
        </authorList>
    </citation>
    <scope>NUCLEOTIDE SEQUENCE [LARGE SCALE GENOMIC DNA]</scope>
    <source>
        <strain evidence="9 10">NML 160184</strain>
    </source>
</reference>
<dbReference type="PANTHER" id="PTHR33406:SF13">
    <property type="entry name" value="MEMBRANE PROTEIN YDFJ"/>
    <property type="match status" value="1"/>
</dbReference>
<dbReference type="InterPro" id="IPR000731">
    <property type="entry name" value="SSD"/>
</dbReference>
<dbReference type="InterPro" id="IPR050545">
    <property type="entry name" value="Mycobact_MmpL"/>
</dbReference>
<feature type="transmembrane region" description="Helical" evidence="7">
    <location>
        <begin position="557"/>
        <end position="578"/>
    </location>
</feature>
<dbReference type="PANTHER" id="PTHR33406">
    <property type="entry name" value="MEMBRANE PROTEIN MJ1562-RELATED"/>
    <property type="match status" value="1"/>
</dbReference>
<evidence type="ECO:0000256" key="3">
    <source>
        <dbReference type="ARBA" id="ARBA00022692"/>
    </source>
</evidence>
<keyword evidence="2" id="KW-1003">Cell membrane</keyword>
<evidence type="ECO:0000256" key="4">
    <source>
        <dbReference type="ARBA" id="ARBA00022989"/>
    </source>
</evidence>
<keyword evidence="5 7" id="KW-0472">Membrane</keyword>
<evidence type="ECO:0000313" key="9">
    <source>
        <dbReference type="EMBL" id="OYN88077.1"/>
    </source>
</evidence>
<feature type="transmembrane region" description="Helical" evidence="7">
    <location>
        <begin position="310"/>
        <end position="335"/>
    </location>
</feature>
<feature type="transmembrane region" description="Helical" evidence="7">
    <location>
        <begin position="237"/>
        <end position="255"/>
    </location>
</feature>
<dbReference type="InterPro" id="IPR004869">
    <property type="entry name" value="MMPL_dom"/>
</dbReference>
<evidence type="ECO:0000259" key="8">
    <source>
        <dbReference type="PROSITE" id="PS50156"/>
    </source>
</evidence>
<proteinExistence type="predicted"/>
<feature type="transmembrane region" description="Helical" evidence="7">
    <location>
        <begin position="276"/>
        <end position="304"/>
    </location>
</feature>
<gene>
    <name evidence="9" type="ORF">CGZ92_05540</name>
</gene>
<evidence type="ECO:0000313" key="10">
    <source>
        <dbReference type="Proteomes" id="UP000216533"/>
    </source>
</evidence>
<dbReference type="EMBL" id="NMVI01000014">
    <property type="protein sequence ID" value="OYN88077.1"/>
    <property type="molecule type" value="Genomic_DNA"/>
</dbReference>
<feature type="region of interest" description="Disordered" evidence="6">
    <location>
        <begin position="890"/>
        <end position="920"/>
    </location>
</feature>
<comment type="caution">
    <text evidence="9">The sequence shown here is derived from an EMBL/GenBank/DDBJ whole genome shotgun (WGS) entry which is preliminary data.</text>
</comment>
<feature type="transmembrane region" description="Helical" evidence="7">
    <location>
        <begin position="645"/>
        <end position="663"/>
    </location>
</feature>
<evidence type="ECO:0000256" key="2">
    <source>
        <dbReference type="ARBA" id="ARBA00022475"/>
    </source>
</evidence>
<feature type="transmembrane region" description="Helical" evidence="7">
    <location>
        <begin position="526"/>
        <end position="545"/>
    </location>
</feature>
<dbReference type="Proteomes" id="UP000216533">
    <property type="component" value="Unassembled WGS sequence"/>
</dbReference>
<accession>A0A255E930</accession>
<dbReference type="SUPFAM" id="SSF82866">
    <property type="entry name" value="Multidrug efflux transporter AcrB transmembrane domain"/>
    <property type="match status" value="2"/>
</dbReference>
<name>A0A255E930_9ACTN</name>
<dbReference type="Pfam" id="PF03176">
    <property type="entry name" value="MMPL"/>
    <property type="match status" value="2"/>
</dbReference>
<evidence type="ECO:0000256" key="6">
    <source>
        <dbReference type="SAM" id="MobiDB-lite"/>
    </source>
</evidence>
<evidence type="ECO:0000256" key="1">
    <source>
        <dbReference type="ARBA" id="ARBA00004651"/>
    </source>
</evidence>
<organism evidence="9 10">
    <name type="scientific">Parenemella sanctibonifatiensis</name>
    <dbReference type="NCBI Taxonomy" id="2016505"/>
    <lineage>
        <taxon>Bacteria</taxon>
        <taxon>Bacillati</taxon>
        <taxon>Actinomycetota</taxon>
        <taxon>Actinomycetes</taxon>
        <taxon>Propionibacteriales</taxon>
        <taxon>Propionibacteriaceae</taxon>
        <taxon>Parenemella</taxon>
    </lineage>
</organism>
<feature type="compositionally biased region" description="Polar residues" evidence="6">
    <location>
        <begin position="900"/>
        <end position="910"/>
    </location>
</feature>
<keyword evidence="4 7" id="KW-1133">Transmembrane helix</keyword>
<keyword evidence="3 7" id="KW-0812">Transmembrane</keyword>